<sequence>MSGLAGLGLALLGLSACSRPTGDFDRARPSVTHDVLMPEAGKLVARLREEPVSEFILTDDEKLLRDLGWGLIRPPATQDWIGGTKVELTRTRLLPEKEGLVPVTLYTVFLGSETFRSSNVRFDRIAADARGDATLVPPFCAVATRVAEADLERLRALSSRDLVTTETYAGANARVWENRAYTDWVAQALRFRIQAYQTAVDHFEIETPSGNRVWEANRAIKELETVVRLTEKGCQDTNRFPTAQQTDRSRIYGNWGLERPAPQK</sequence>
<dbReference type="AlphaFoldDB" id="A0A7X5F2C4"/>
<evidence type="ECO:0000313" key="2">
    <source>
        <dbReference type="Proteomes" id="UP000586722"/>
    </source>
</evidence>
<organism evidence="1 2">
    <name type="scientific">Pannonibacter tanglangensis</name>
    <dbReference type="NCBI Taxonomy" id="2750084"/>
    <lineage>
        <taxon>Bacteria</taxon>
        <taxon>Pseudomonadati</taxon>
        <taxon>Pseudomonadota</taxon>
        <taxon>Alphaproteobacteria</taxon>
        <taxon>Hyphomicrobiales</taxon>
        <taxon>Stappiaceae</taxon>
        <taxon>Pannonibacter</taxon>
    </lineage>
</organism>
<name>A0A7X5F2C4_9HYPH</name>
<dbReference type="EMBL" id="JAABLQ010000001">
    <property type="protein sequence ID" value="NBN78487.1"/>
    <property type="molecule type" value="Genomic_DNA"/>
</dbReference>
<evidence type="ECO:0000313" key="1">
    <source>
        <dbReference type="EMBL" id="NBN78487.1"/>
    </source>
</evidence>
<gene>
    <name evidence="1" type="ORF">GWI72_09425</name>
</gene>
<proteinExistence type="predicted"/>
<comment type="caution">
    <text evidence="1">The sequence shown here is derived from an EMBL/GenBank/DDBJ whole genome shotgun (WGS) entry which is preliminary data.</text>
</comment>
<reference evidence="2" key="1">
    <citation type="submission" date="2020-01" db="EMBL/GenBank/DDBJ databases">
        <authorList>
            <person name="Fang Y."/>
            <person name="Sun R."/>
            <person name="Nie L."/>
            <person name="He J."/>
            <person name="Hao L."/>
            <person name="Wang L."/>
            <person name="Su S."/>
            <person name="Lv E."/>
            <person name="Zhang Z."/>
            <person name="Xie R."/>
            <person name="Liu H."/>
        </authorList>
    </citation>
    <scope>NUCLEOTIDE SEQUENCE [LARGE SCALE GENOMIC DNA]</scope>
    <source>
        <strain evidence="2">XCT-53</strain>
    </source>
</reference>
<accession>A0A7X5F2C4</accession>
<dbReference type="Proteomes" id="UP000586722">
    <property type="component" value="Unassembled WGS sequence"/>
</dbReference>
<protein>
    <submittedName>
        <fullName evidence="1">Uncharacterized protein</fullName>
    </submittedName>
</protein>
<keyword evidence="2" id="KW-1185">Reference proteome</keyword>